<feature type="signal peptide" evidence="1">
    <location>
        <begin position="1"/>
        <end position="19"/>
    </location>
</feature>
<evidence type="ECO:0000313" key="2">
    <source>
        <dbReference type="EMBL" id="KAJ7753755.1"/>
    </source>
</evidence>
<dbReference type="SUPFAM" id="SSF52047">
    <property type="entry name" value="RNI-like"/>
    <property type="match status" value="1"/>
</dbReference>
<evidence type="ECO:0008006" key="4">
    <source>
        <dbReference type="Google" id="ProtNLM"/>
    </source>
</evidence>
<evidence type="ECO:0000313" key="3">
    <source>
        <dbReference type="Proteomes" id="UP001215598"/>
    </source>
</evidence>
<gene>
    <name evidence="2" type="ORF">B0H16DRAFT_1459234</name>
</gene>
<accession>A0AAD7J3Q9</accession>
<name>A0AAD7J3Q9_9AGAR</name>
<organism evidence="2 3">
    <name type="scientific">Mycena metata</name>
    <dbReference type="NCBI Taxonomy" id="1033252"/>
    <lineage>
        <taxon>Eukaryota</taxon>
        <taxon>Fungi</taxon>
        <taxon>Dikarya</taxon>
        <taxon>Basidiomycota</taxon>
        <taxon>Agaricomycotina</taxon>
        <taxon>Agaricomycetes</taxon>
        <taxon>Agaricomycetidae</taxon>
        <taxon>Agaricales</taxon>
        <taxon>Marasmiineae</taxon>
        <taxon>Mycenaceae</taxon>
        <taxon>Mycena</taxon>
    </lineage>
</organism>
<keyword evidence="1" id="KW-0732">Signal</keyword>
<sequence length="625" mass="66992">MNALFRLIWLSCLVGGVVCGDARGGGGRGIQQAYSVGGGSVHLGGGVAAALGAAGARIVSGAAARSAVAFSSALVASDNAGGAFSARAVAPVLAKAVPPARTAWPDGPDAQYGDAGASVASIVRSVAPSVVRSLGGTGAQAARVARAVSVPYVYAPVVGRACRTDPFVGVVCEILVWIEQSASLGLPNEILLQIFLLAVGPHSDAEPRRHAHYRTLFAIAGSCRHWADFVGSAGGLWSSFSLTPHRLTASLDYWLSRVHGAPLDLHLAFDDLFALYHPPSTARAPRLDTRGTIARVAPALSRCARLSVDAEASIAFPAIMRALCNANGRLLVSLSIARVYIAFLEDIVPPLDSVPNLFFRTGVPMLRFLRLCNTTVGWNNLQFYLGLEVFKLWGIRRPINPTALQLYAMLAIARCLVRLSMREVECDALPPCTHAFFTLLRLIELDLHLSGTLGVPDVLSRCRMPALRKLSLIADTEFDVRCLLACSQLLGRVIILSLQVNQVSREVLSELWANLLLVEELDISASGLPAFQALHSPDGPHGSSHLCPKLTTLVVRNVPPVAMKRFLQRRVSSGLTLQRLVMYQAVDFFEDGEADLAWIANLLGPDAFSMDPDRDLDSPMDWLKH</sequence>
<protein>
    <recommendedName>
        <fullName evidence="4">F-box domain-containing protein</fullName>
    </recommendedName>
</protein>
<comment type="caution">
    <text evidence="2">The sequence shown here is derived from an EMBL/GenBank/DDBJ whole genome shotgun (WGS) entry which is preliminary data.</text>
</comment>
<keyword evidence="3" id="KW-1185">Reference proteome</keyword>
<reference evidence="2" key="1">
    <citation type="submission" date="2023-03" db="EMBL/GenBank/DDBJ databases">
        <title>Massive genome expansion in bonnet fungi (Mycena s.s.) driven by repeated elements and novel gene families across ecological guilds.</title>
        <authorList>
            <consortium name="Lawrence Berkeley National Laboratory"/>
            <person name="Harder C.B."/>
            <person name="Miyauchi S."/>
            <person name="Viragh M."/>
            <person name="Kuo A."/>
            <person name="Thoen E."/>
            <person name="Andreopoulos B."/>
            <person name="Lu D."/>
            <person name="Skrede I."/>
            <person name="Drula E."/>
            <person name="Henrissat B."/>
            <person name="Morin E."/>
            <person name="Kohler A."/>
            <person name="Barry K."/>
            <person name="LaButti K."/>
            <person name="Morin E."/>
            <person name="Salamov A."/>
            <person name="Lipzen A."/>
            <person name="Mereny Z."/>
            <person name="Hegedus B."/>
            <person name="Baldrian P."/>
            <person name="Stursova M."/>
            <person name="Weitz H."/>
            <person name="Taylor A."/>
            <person name="Grigoriev I.V."/>
            <person name="Nagy L.G."/>
            <person name="Martin F."/>
            <person name="Kauserud H."/>
        </authorList>
    </citation>
    <scope>NUCLEOTIDE SEQUENCE</scope>
    <source>
        <strain evidence="2">CBHHK182m</strain>
    </source>
</reference>
<dbReference type="Proteomes" id="UP001215598">
    <property type="component" value="Unassembled WGS sequence"/>
</dbReference>
<feature type="chain" id="PRO_5042028429" description="F-box domain-containing protein" evidence="1">
    <location>
        <begin position="20"/>
        <end position="625"/>
    </location>
</feature>
<dbReference type="EMBL" id="JARKIB010000054">
    <property type="protein sequence ID" value="KAJ7753755.1"/>
    <property type="molecule type" value="Genomic_DNA"/>
</dbReference>
<evidence type="ECO:0000256" key="1">
    <source>
        <dbReference type="SAM" id="SignalP"/>
    </source>
</evidence>
<proteinExistence type="predicted"/>
<dbReference type="AlphaFoldDB" id="A0AAD7J3Q9"/>